<dbReference type="EMBL" id="GEEE01004679">
    <property type="protein sequence ID" value="JAP58546.1"/>
    <property type="molecule type" value="Transcribed_RNA"/>
</dbReference>
<feature type="transmembrane region" description="Helical" evidence="1">
    <location>
        <begin position="155"/>
        <end position="177"/>
    </location>
</feature>
<sequence>MLLSLTLLVSFCWLLFVVLLTSPNFLWLMLASVCEHELAGVYHGPGIRQPGLHVNDLPMRPEWEEEGYARRVEALNEQLAESLLTMRREALLPPRRDNSLPRRFTVGSNDAFQYIFNLTAYGLYIKPWTYPPGLNVQESITTMSRFMHFCEAVNIAGPLYMCALGGAIFILTGLALFNSALSSFRTKIQLTKELNEYKLAVSHKRSRDHLDNF</sequence>
<keyword evidence="1" id="KW-0472">Membrane</keyword>
<reference evidence="2" key="1">
    <citation type="submission" date="2016-01" db="EMBL/GenBank/DDBJ databases">
        <title>Reference transcriptome for the parasite Schistocephalus solidus: insights into the molecular evolution of parasitism.</title>
        <authorList>
            <person name="Hebert F.O."/>
            <person name="Grambauer S."/>
            <person name="Barber I."/>
            <person name="Landry C.R."/>
            <person name="Aubin-Horth N."/>
        </authorList>
    </citation>
    <scope>NUCLEOTIDE SEQUENCE</scope>
</reference>
<name>A0A0X3QFM9_SCHSO</name>
<protein>
    <submittedName>
        <fullName evidence="2">Uncharacterized protein</fullName>
    </submittedName>
</protein>
<organism evidence="2">
    <name type="scientific">Schistocephalus solidus</name>
    <name type="common">Tapeworm</name>
    <dbReference type="NCBI Taxonomy" id="70667"/>
    <lineage>
        <taxon>Eukaryota</taxon>
        <taxon>Metazoa</taxon>
        <taxon>Spiralia</taxon>
        <taxon>Lophotrochozoa</taxon>
        <taxon>Platyhelminthes</taxon>
        <taxon>Cestoda</taxon>
        <taxon>Eucestoda</taxon>
        <taxon>Diphyllobothriidea</taxon>
        <taxon>Diphyllobothriidae</taxon>
        <taxon>Schistocephalus</taxon>
    </lineage>
</organism>
<gene>
    <name evidence="2" type="ORF">TR154352</name>
</gene>
<keyword evidence="1" id="KW-1133">Transmembrane helix</keyword>
<accession>A0A0X3QFM9</accession>
<evidence type="ECO:0000313" key="2">
    <source>
        <dbReference type="EMBL" id="JAP58546.1"/>
    </source>
</evidence>
<evidence type="ECO:0000256" key="1">
    <source>
        <dbReference type="SAM" id="Phobius"/>
    </source>
</evidence>
<dbReference type="AlphaFoldDB" id="A0A0X3QFM9"/>
<proteinExistence type="predicted"/>
<keyword evidence="1" id="KW-0812">Transmembrane</keyword>